<comment type="caution">
    <text evidence="2">The sequence shown here is derived from an EMBL/GenBank/DDBJ whole genome shotgun (WGS) entry which is preliminary data.</text>
</comment>
<gene>
    <name evidence="2" type="ORF">BHC47_00490</name>
</gene>
<name>A0A2N9Y2V8_9NEIS</name>
<evidence type="ECO:0000256" key="1">
    <source>
        <dbReference type="SAM" id="SignalP"/>
    </source>
</evidence>
<evidence type="ECO:0000313" key="2">
    <source>
        <dbReference type="EMBL" id="PIT61721.1"/>
    </source>
</evidence>
<protein>
    <submittedName>
        <fullName evidence="2">Uncharacterized protein</fullName>
    </submittedName>
</protein>
<reference evidence="2 3" key="1">
    <citation type="journal article" date="2017" name="MBio">
        <title>Type VI secretion-mediated competition in the bee gut microbiome.</title>
        <authorList>
            <person name="Steele M.I."/>
            <person name="Kwong W.K."/>
            <person name="Powell J.E."/>
            <person name="Whiteley M."/>
            <person name="Moran N.A."/>
        </authorList>
    </citation>
    <scope>NUCLEOTIDE SEQUENCE [LARGE SCALE GENOMIC DNA]</scope>
    <source>
        <strain evidence="2 3">PEB0171</strain>
    </source>
</reference>
<organism evidence="2 3">
    <name type="scientific">Snodgrassella alvi</name>
    <dbReference type="NCBI Taxonomy" id="1196083"/>
    <lineage>
        <taxon>Bacteria</taxon>
        <taxon>Pseudomonadati</taxon>
        <taxon>Pseudomonadota</taxon>
        <taxon>Betaproteobacteria</taxon>
        <taxon>Neisseriales</taxon>
        <taxon>Neisseriaceae</taxon>
        <taxon>Snodgrassella</taxon>
    </lineage>
</organism>
<feature type="signal peptide" evidence="1">
    <location>
        <begin position="1"/>
        <end position="19"/>
    </location>
</feature>
<keyword evidence="1" id="KW-0732">Signal</keyword>
<evidence type="ECO:0000313" key="3">
    <source>
        <dbReference type="Proteomes" id="UP000231094"/>
    </source>
</evidence>
<dbReference type="Proteomes" id="UP000231094">
    <property type="component" value="Unassembled WGS sequence"/>
</dbReference>
<accession>A0A2N9Y2V8</accession>
<sequence>MIKKLLIILCCFFAFNANAEIKNNSIKSKLILESGNYKGDEIISKKEIAKKIDLSCTVAHPYGGIEKENNVYFLR</sequence>
<dbReference type="AlphaFoldDB" id="A0A2N9Y2V8"/>
<feature type="chain" id="PRO_5014886657" evidence="1">
    <location>
        <begin position="20"/>
        <end position="75"/>
    </location>
</feature>
<proteinExistence type="predicted"/>
<dbReference type="EMBL" id="MEIV01000055">
    <property type="protein sequence ID" value="PIT61721.1"/>
    <property type="molecule type" value="Genomic_DNA"/>
</dbReference>